<reference evidence="1" key="1">
    <citation type="submission" date="2020-05" db="EMBL/GenBank/DDBJ databases">
        <authorList>
            <person name="Chiriac C."/>
            <person name="Salcher M."/>
            <person name="Ghai R."/>
            <person name="Kavagutti S V."/>
        </authorList>
    </citation>
    <scope>NUCLEOTIDE SEQUENCE</scope>
</reference>
<dbReference type="AlphaFoldDB" id="A0A6J7Q3V4"/>
<evidence type="ECO:0000313" key="1">
    <source>
        <dbReference type="EMBL" id="CAB5011665.1"/>
    </source>
</evidence>
<name>A0A6J7Q3V4_9ZZZZ</name>
<gene>
    <name evidence="1" type="ORF">UFOPK3992_01260</name>
</gene>
<sequence length="60" mass="6309">MVTALVLIPVLLITLRLGVAIVGMLLSANQDEAHARAVQAELKIVPAPVVVYAEAFTRAA</sequence>
<proteinExistence type="predicted"/>
<protein>
    <submittedName>
        <fullName evidence="1">Unannotated protein</fullName>
    </submittedName>
</protein>
<accession>A0A6J7Q3V4</accession>
<dbReference type="EMBL" id="CAFBOZ010000180">
    <property type="protein sequence ID" value="CAB5011665.1"/>
    <property type="molecule type" value="Genomic_DNA"/>
</dbReference>
<organism evidence="1">
    <name type="scientific">freshwater metagenome</name>
    <dbReference type="NCBI Taxonomy" id="449393"/>
    <lineage>
        <taxon>unclassified sequences</taxon>
        <taxon>metagenomes</taxon>
        <taxon>ecological metagenomes</taxon>
    </lineage>
</organism>